<accession>A0A8J2NTN8</accession>
<name>A0A8J2NTN8_9HEXA</name>
<protein>
    <submittedName>
        <fullName evidence="1">Uncharacterized protein</fullName>
    </submittedName>
</protein>
<dbReference type="AlphaFoldDB" id="A0A8J2NTN8"/>
<dbReference type="Proteomes" id="UP000708208">
    <property type="component" value="Unassembled WGS sequence"/>
</dbReference>
<feature type="non-terminal residue" evidence="1">
    <location>
        <position position="56"/>
    </location>
</feature>
<evidence type="ECO:0000313" key="2">
    <source>
        <dbReference type="Proteomes" id="UP000708208"/>
    </source>
</evidence>
<gene>
    <name evidence="1" type="ORF">AFUS01_LOCUS3844</name>
</gene>
<organism evidence="1 2">
    <name type="scientific">Allacma fusca</name>
    <dbReference type="NCBI Taxonomy" id="39272"/>
    <lineage>
        <taxon>Eukaryota</taxon>
        <taxon>Metazoa</taxon>
        <taxon>Ecdysozoa</taxon>
        <taxon>Arthropoda</taxon>
        <taxon>Hexapoda</taxon>
        <taxon>Collembola</taxon>
        <taxon>Symphypleona</taxon>
        <taxon>Sminthuridae</taxon>
        <taxon>Allacma</taxon>
    </lineage>
</organism>
<dbReference type="EMBL" id="CAJVCH010023468">
    <property type="protein sequence ID" value="CAG7694869.1"/>
    <property type="molecule type" value="Genomic_DNA"/>
</dbReference>
<evidence type="ECO:0000313" key="1">
    <source>
        <dbReference type="EMBL" id="CAG7694869.1"/>
    </source>
</evidence>
<proteinExistence type="predicted"/>
<comment type="caution">
    <text evidence="1">The sequence shown here is derived from an EMBL/GenBank/DDBJ whole genome shotgun (WGS) entry which is preliminary data.</text>
</comment>
<sequence length="56" mass="6174">MEMRQVAPATLLLSLLAYMGIRFIDITGQLKTFEIEITSGKLTGAQKVSRNGRAYA</sequence>
<keyword evidence="2" id="KW-1185">Reference proteome</keyword>
<reference evidence="1" key="1">
    <citation type="submission" date="2021-06" db="EMBL/GenBank/DDBJ databases">
        <authorList>
            <person name="Hodson N. C."/>
            <person name="Mongue J. A."/>
            <person name="Jaron S. K."/>
        </authorList>
    </citation>
    <scope>NUCLEOTIDE SEQUENCE</scope>
</reference>